<keyword evidence="9" id="KW-0030">Aminoacyl-tRNA synthetase</keyword>
<dbReference type="InterPro" id="IPR012947">
    <property type="entry name" value="tRNA_SAD"/>
</dbReference>
<organism evidence="12 13">
    <name type="scientific">Salinirubrum litoreum</name>
    <dbReference type="NCBI Taxonomy" id="1126234"/>
    <lineage>
        <taxon>Archaea</taxon>
        <taxon>Methanobacteriati</taxon>
        <taxon>Methanobacteriota</taxon>
        <taxon>Stenosarchaea group</taxon>
        <taxon>Halobacteria</taxon>
        <taxon>Halobacteriales</taxon>
        <taxon>Haloferacaceae</taxon>
        <taxon>Salinirubrum</taxon>
    </lineage>
</organism>
<dbReference type="PROSITE" id="PS50860">
    <property type="entry name" value="AA_TRNA_LIGASE_II_ALA"/>
    <property type="match status" value="1"/>
</dbReference>
<protein>
    <submittedName>
        <fullName evidence="12">DHHA1 domain-containing protein</fullName>
    </submittedName>
</protein>
<dbReference type="GO" id="GO:0002161">
    <property type="term" value="F:aminoacyl-tRNA deacylase activity"/>
    <property type="evidence" value="ECO:0007669"/>
    <property type="project" value="UniProtKB-ARBA"/>
</dbReference>
<keyword evidence="2" id="KW-0820">tRNA-binding</keyword>
<evidence type="ECO:0000256" key="4">
    <source>
        <dbReference type="ARBA" id="ARBA00022741"/>
    </source>
</evidence>
<feature type="coiled-coil region" evidence="10">
    <location>
        <begin position="263"/>
        <end position="297"/>
    </location>
</feature>
<keyword evidence="6" id="KW-0067">ATP-binding</keyword>
<dbReference type="InterPro" id="IPR018164">
    <property type="entry name" value="Ala-tRNA-synth_IIc_N"/>
</dbReference>
<keyword evidence="7" id="KW-0694">RNA-binding</keyword>
<keyword evidence="4" id="KW-0547">Nucleotide-binding</keyword>
<dbReference type="GO" id="GO:0006412">
    <property type="term" value="P:translation"/>
    <property type="evidence" value="ECO:0007669"/>
    <property type="project" value="UniProtKB-KW"/>
</dbReference>
<dbReference type="InterPro" id="IPR050058">
    <property type="entry name" value="Ala-tRNA_ligase"/>
</dbReference>
<evidence type="ECO:0000259" key="11">
    <source>
        <dbReference type="PROSITE" id="PS50860"/>
    </source>
</evidence>
<dbReference type="InterPro" id="IPR018163">
    <property type="entry name" value="Thr/Ala-tRNA-synth_IIc_edit"/>
</dbReference>
<evidence type="ECO:0000256" key="1">
    <source>
        <dbReference type="ARBA" id="ARBA00008226"/>
    </source>
</evidence>
<gene>
    <name evidence="12" type="ORF">ACFPJ5_00720</name>
</gene>
<feature type="domain" description="Alanyl-transfer RNA synthetases family profile" evidence="11">
    <location>
        <begin position="1"/>
        <end position="247"/>
    </location>
</feature>
<evidence type="ECO:0000313" key="13">
    <source>
        <dbReference type="Proteomes" id="UP001596201"/>
    </source>
</evidence>
<dbReference type="Gene3D" id="2.40.30.130">
    <property type="match status" value="1"/>
</dbReference>
<dbReference type="InterPro" id="IPR009000">
    <property type="entry name" value="Transl_B-barrel_sf"/>
</dbReference>
<dbReference type="SUPFAM" id="SSF50447">
    <property type="entry name" value="Translation proteins"/>
    <property type="match status" value="1"/>
</dbReference>
<dbReference type="Pfam" id="PF07973">
    <property type="entry name" value="tRNA_SAD"/>
    <property type="match status" value="1"/>
</dbReference>
<dbReference type="PANTHER" id="PTHR11777:SF9">
    <property type="entry name" value="ALANINE--TRNA LIGASE, CYTOPLASMIC"/>
    <property type="match status" value="1"/>
</dbReference>
<dbReference type="GO" id="GO:0005524">
    <property type="term" value="F:ATP binding"/>
    <property type="evidence" value="ECO:0007669"/>
    <property type="project" value="UniProtKB-KW"/>
</dbReference>
<evidence type="ECO:0000256" key="6">
    <source>
        <dbReference type="ARBA" id="ARBA00022840"/>
    </source>
</evidence>
<sequence>MSDSLAADDPAVRSFEATVERCEGDRLVLDRTYFYAESGGQPADRGTIDDVPVVDVQRDPEADAVVHHLADPIDCAEGDSVTAHVDDAFRDYCMRAHTASHVLYGAGRRLLDDLGYGGFDIDESKVRVDFSTTTDIDDATLVELERLTNRAVWDARDVSWERLPKREAMDREGIAFNTKTEEGVLSGSDTVRVVTVADWDVAACGGTHVSNTREIGPVEVLSRSNPGEGLTRVEFAVGPTGIDGRAETKRAALDASRDLGVGVADLPERVADLRDERDRLEAEVRDLQAEVLDARLADLPREERDGLTWRVGTVEGFDANTVGDRLKSLVGEAGDVLAVVGAGDSRFVVVAATGEGDADAGEIVDRVTTEFGGGGGGGPTFAQGGGLSAEAEEVVAFLRE</sequence>
<keyword evidence="3" id="KW-0436">Ligase</keyword>
<accession>A0ABD5R606</accession>
<dbReference type="Pfam" id="PF01411">
    <property type="entry name" value="tRNA-synt_2c"/>
    <property type="match status" value="1"/>
</dbReference>
<keyword evidence="10" id="KW-0175">Coiled coil</keyword>
<evidence type="ECO:0000313" key="12">
    <source>
        <dbReference type="EMBL" id="MFC5365443.1"/>
    </source>
</evidence>
<keyword evidence="8" id="KW-0648">Protein biosynthesis</keyword>
<dbReference type="GO" id="GO:0004812">
    <property type="term" value="F:aminoacyl-tRNA ligase activity"/>
    <property type="evidence" value="ECO:0007669"/>
    <property type="project" value="UniProtKB-KW"/>
</dbReference>
<dbReference type="SMART" id="SM00863">
    <property type="entry name" value="tRNA_SAD"/>
    <property type="match status" value="1"/>
</dbReference>
<dbReference type="Proteomes" id="UP001596201">
    <property type="component" value="Unassembled WGS sequence"/>
</dbReference>
<dbReference type="Gene3D" id="3.10.310.40">
    <property type="match status" value="1"/>
</dbReference>
<name>A0ABD5R606_9EURY</name>
<keyword evidence="13" id="KW-1185">Reference proteome</keyword>
<comment type="caution">
    <text evidence="12">The sequence shown here is derived from an EMBL/GenBank/DDBJ whole genome shotgun (WGS) entry which is preliminary data.</text>
</comment>
<dbReference type="SUPFAM" id="SSF55186">
    <property type="entry name" value="ThrRS/AlaRS common domain"/>
    <property type="match status" value="1"/>
</dbReference>
<evidence type="ECO:0000256" key="5">
    <source>
        <dbReference type="ARBA" id="ARBA00022833"/>
    </source>
</evidence>
<dbReference type="AlphaFoldDB" id="A0ABD5R606"/>
<evidence type="ECO:0000256" key="3">
    <source>
        <dbReference type="ARBA" id="ARBA00022598"/>
    </source>
</evidence>
<comment type="similarity">
    <text evidence="1">Belongs to the class-II aminoacyl-tRNA synthetase family.</text>
</comment>
<dbReference type="InterPro" id="IPR018165">
    <property type="entry name" value="Ala-tRNA-synth_IIc_core"/>
</dbReference>
<reference evidence="12 13" key="1">
    <citation type="journal article" date="2019" name="Int. J. Syst. Evol. Microbiol.">
        <title>The Global Catalogue of Microorganisms (GCM) 10K type strain sequencing project: providing services to taxonomists for standard genome sequencing and annotation.</title>
        <authorList>
            <consortium name="The Broad Institute Genomics Platform"/>
            <consortium name="The Broad Institute Genome Sequencing Center for Infectious Disease"/>
            <person name="Wu L."/>
            <person name="Ma J."/>
        </authorList>
    </citation>
    <scope>NUCLEOTIDE SEQUENCE [LARGE SCALE GENOMIC DNA]</scope>
    <source>
        <strain evidence="12 13">CGMCC 1.12237</strain>
    </source>
</reference>
<evidence type="ECO:0000256" key="9">
    <source>
        <dbReference type="ARBA" id="ARBA00023146"/>
    </source>
</evidence>
<dbReference type="EMBL" id="JBHSKX010000001">
    <property type="protein sequence ID" value="MFC5365443.1"/>
    <property type="molecule type" value="Genomic_DNA"/>
</dbReference>
<evidence type="ECO:0000256" key="2">
    <source>
        <dbReference type="ARBA" id="ARBA00022555"/>
    </source>
</evidence>
<evidence type="ECO:0000256" key="7">
    <source>
        <dbReference type="ARBA" id="ARBA00022884"/>
    </source>
</evidence>
<evidence type="ECO:0000256" key="10">
    <source>
        <dbReference type="SAM" id="Coils"/>
    </source>
</evidence>
<keyword evidence="5" id="KW-0862">Zinc</keyword>
<dbReference type="Gene3D" id="3.30.980.10">
    <property type="entry name" value="Threonyl-trna Synthetase, Chain A, domain 2"/>
    <property type="match status" value="1"/>
</dbReference>
<proteinExistence type="inferred from homology"/>
<dbReference type="RefSeq" id="WP_227229263.1">
    <property type="nucleotide sequence ID" value="NZ_JAJCVJ010000001.1"/>
</dbReference>
<dbReference type="GO" id="GO:0000049">
    <property type="term" value="F:tRNA binding"/>
    <property type="evidence" value="ECO:0007669"/>
    <property type="project" value="UniProtKB-KW"/>
</dbReference>
<dbReference type="PANTHER" id="PTHR11777">
    <property type="entry name" value="ALANYL-TRNA SYNTHETASE"/>
    <property type="match status" value="1"/>
</dbReference>
<evidence type="ECO:0000256" key="8">
    <source>
        <dbReference type="ARBA" id="ARBA00022917"/>
    </source>
</evidence>